<dbReference type="AlphaFoldDB" id="A0A0B7B677"/>
<gene>
    <name evidence="1" type="primary">ORF164960</name>
</gene>
<organism evidence="1">
    <name type="scientific">Arion vulgaris</name>
    <dbReference type="NCBI Taxonomy" id="1028688"/>
    <lineage>
        <taxon>Eukaryota</taxon>
        <taxon>Metazoa</taxon>
        <taxon>Spiralia</taxon>
        <taxon>Lophotrochozoa</taxon>
        <taxon>Mollusca</taxon>
        <taxon>Gastropoda</taxon>
        <taxon>Heterobranchia</taxon>
        <taxon>Euthyneura</taxon>
        <taxon>Panpulmonata</taxon>
        <taxon>Eupulmonata</taxon>
        <taxon>Stylommatophora</taxon>
        <taxon>Helicina</taxon>
        <taxon>Arionoidea</taxon>
        <taxon>Arionidae</taxon>
        <taxon>Arion</taxon>
    </lineage>
</organism>
<name>A0A0B7B677_9EUPU</name>
<accession>A0A0B7B677</accession>
<reference evidence="1" key="1">
    <citation type="submission" date="2014-12" db="EMBL/GenBank/DDBJ databases">
        <title>Insight into the proteome of Arion vulgaris.</title>
        <authorList>
            <person name="Aradska J."/>
            <person name="Bulat T."/>
            <person name="Smidak R."/>
            <person name="Sarate P."/>
            <person name="Gangsoo J."/>
            <person name="Sialana F."/>
            <person name="Bilban M."/>
            <person name="Lubec G."/>
        </authorList>
    </citation>
    <scope>NUCLEOTIDE SEQUENCE</scope>
    <source>
        <tissue evidence="1">Skin</tissue>
    </source>
</reference>
<protein>
    <submittedName>
        <fullName evidence="1">Uncharacterized protein</fullName>
    </submittedName>
</protein>
<sequence length="70" mass="7767">LCHIFSTIWNSSACPSAMCPISTSVYWVCSPSVFDCPQPNLKGSRFHSESRNMETVASSLSNYVRNLFAC</sequence>
<proteinExistence type="predicted"/>
<evidence type="ECO:0000313" key="1">
    <source>
        <dbReference type="EMBL" id="CEK88377.1"/>
    </source>
</evidence>
<feature type="non-terminal residue" evidence="1">
    <location>
        <position position="1"/>
    </location>
</feature>
<dbReference type="EMBL" id="HACG01041512">
    <property type="protein sequence ID" value="CEK88377.1"/>
    <property type="molecule type" value="Transcribed_RNA"/>
</dbReference>